<dbReference type="EMBL" id="GDKW01003201">
    <property type="protein sequence ID" value="JAI53394.1"/>
    <property type="molecule type" value="mRNA"/>
</dbReference>
<evidence type="ECO:0000313" key="11">
    <source>
        <dbReference type="EMBL" id="JAI53394.1"/>
    </source>
</evidence>
<dbReference type="GO" id="GO:0004252">
    <property type="term" value="F:serine-type endopeptidase activity"/>
    <property type="evidence" value="ECO:0007669"/>
    <property type="project" value="InterPro"/>
</dbReference>
<feature type="transmembrane region" description="Helical" evidence="9">
    <location>
        <begin position="252"/>
        <end position="269"/>
    </location>
</feature>
<feature type="transmembrane region" description="Helical" evidence="9">
    <location>
        <begin position="225"/>
        <end position="246"/>
    </location>
</feature>
<dbReference type="GO" id="GO:0016020">
    <property type="term" value="C:membrane"/>
    <property type="evidence" value="ECO:0007669"/>
    <property type="project" value="UniProtKB-SubCell"/>
</dbReference>
<evidence type="ECO:0000256" key="2">
    <source>
        <dbReference type="ARBA" id="ARBA00004141"/>
    </source>
</evidence>
<dbReference type="FunFam" id="1.20.1540.10:FF:000012">
    <property type="entry name" value="Rhomboid family protein"/>
    <property type="match status" value="1"/>
</dbReference>
<feature type="transmembrane region" description="Helical" evidence="9">
    <location>
        <begin position="148"/>
        <end position="165"/>
    </location>
</feature>
<dbReference type="SUPFAM" id="SSF144091">
    <property type="entry name" value="Rhomboid-like"/>
    <property type="match status" value="1"/>
</dbReference>
<keyword evidence="5 9" id="KW-0812">Transmembrane</keyword>
<feature type="transmembrane region" description="Helical" evidence="9">
    <location>
        <begin position="185"/>
        <end position="204"/>
    </location>
</feature>
<evidence type="ECO:0000256" key="3">
    <source>
        <dbReference type="ARBA" id="ARBA00009045"/>
    </source>
</evidence>
<name>A0A0P4VLT5_9HEMI</name>
<evidence type="ECO:0000256" key="8">
    <source>
        <dbReference type="ARBA" id="ARBA00023136"/>
    </source>
</evidence>
<organism evidence="11">
    <name type="scientific">Rhodnius neglectus</name>
    <dbReference type="NCBI Taxonomy" id="72488"/>
    <lineage>
        <taxon>Eukaryota</taxon>
        <taxon>Metazoa</taxon>
        <taxon>Ecdysozoa</taxon>
        <taxon>Arthropoda</taxon>
        <taxon>Hexapoda</taxon>
        <taxon>Insecta</taxon>
        <taxon>Pterygota</taxon>
        <taxon>Neoptera</taxon>
        <taxon>Paraneoptera</taxon>
        <taxon>Hemiptera</taxon>
        <taxon>Heteroptera</taxon>
        <taxon>Panheteroptera</taxon>
        <taxon>Cimicomorpha</taxon>
        <taxon>Reduviidae</taxon>
        <taxon>Triatominae</taxon>
        <taxon>Rhodnius</taxon>
    </lineage>
</organism>
<dbReference type="EC" id="3.4.21.105" evidence="4"/>
<keyword evidence="8 9" id="KW-0472">Membrane</keyword>
<dbReference type="Pfam" id="PF01694">
    <property type="entry name" value="Rhomboid"/>
    <property type="match status" value="1"/>
</dbReference>
<keyword evidence="7 9" id="KW-1133">Transmembrane helix</keyword>
<proteinExistence type="evidence at transcript level"/>
<accession>A0A0P4VLT5</accession>
<dbReference type="InterPro" id="IPR050925">
    <property type="entry name" value="Rhomboid_protease_S54"/>
</dbReference>
<dbReference type="PANTHER" id="PTHR43731">
    <property type="entry name" value="RHOMBOID PROTEASE"/>
    <property type="match status" value="1"/>
</dbReference>
<feature type="transmembrane region" description="Helical" evidence="9">
    <location>
        <begin position="281"/>
        <end position="307"/>
    </location>
</feature>
<evidence type="ECO:0000256" key="1">
    <source>
        <dbReference type="ARBA" id="ARBA00000156"/>
    </source>
</evidence>
<keyword evidence="6" id="KW-0378">Hydrolase</keyword>
<feature type="transmembrane region" description="Helical" evidence="9">
    <location>
        <begin position="313"/>
        <end position="334"/>
    </location>
</feature>
<dbReference type="InterPro" id="IPR035952">
    <property type="entry name" value="Rhomboid-like_sf"/>
</dbReference>
<evidence type="ECO:0000256" key="9">
    <source>
        <dbReference type="SAM" id="Phobius"/>
    </source>
</evidence>
<comment type="subcellular location">
    <subcellularLocation>
        <location evidence="2">Membrane</location>
        <topology evidence="2">Multi-pass membrane protein</topology>
    </subcellularLocation>
</comment>
<dbReference type="InterPro" id="IPR022764">
    <property type="entry name" value="Peptidase_S54_rhomboid_dom"/>
</dbReference>
<evidence type="ECO:0000256" key="4">
    <source>
        <dbReference type="ARBA" id="ARBA00013039"/>
    </source>
</evidence>
<evidence type="ECO:0000256" key="6">
    <source>
        <dbReference type="ARBA" id="ARBA00022801"/>
    </source>
</evidence>
<comment type="similarity">
    <text evidence="3">Belongs to the peptidase S54 family.</text>
</comment>
<evidence type="ECO:0000256" key="5">
    <source>
        <dbReference type="ARBA" id="ARBA00022692"/>
    </source>
</evidence>
<evidence type="ECO:0000259" key="10">
    <source>
        <dbReference type="Pfam" id="PF01694"/>
    </source>
</evidence>
<dbReference type="Gene3D" id="1.20.1540.10">
    <property type="entry name" value="Rhomboid-like"/>
    <property type="match status" value="1"/>
</dbReference>
<sequence>MFLRLYSVRNSCVRWYCANSYNTTNRSFLKVKPTSKSYLFSTTPTKLLRGRYKNNKNIQSLEPHFEGLVVESEHVELSRLWKPFLFTIAFSSSSLVCAAIWQYENLRARGKLGYHNSTRWLQGTTKKVGKWRNDFNRWYSRLSESEKVFIPICLLNVLVFLAWRVPKFQPTMVKYFCSNPAGSALCWPMVLCTFSHYSALHLFTNMYVLHSFSSGTITNMGKEQFVGFYMTAGVISSFISSLHKVVVNRPGLSLGASGAIMAVLGYMCTRYPEQELSIIFLPFLTFKAATAIKVIMGIDLFGILMGWKFVDHAAHLGGATFGIFWSHWGTYHIWQKREPLLQYWHSIRGPPQK</sequence>
<protein>
    <recommendedName>
        <fullName evidence="4">rhomboid protease</fullName>
        <ecNumber evidence="4">3.4.21.105</ecNumber>
    </recommendedName>
</protein>
<feature type="domain" description="Peptidase S54 rhomboid" evidence="10">
    <location>
        <begin position="187"/>
        <end position="326"/>
    </location>
</feature>
<reference evidence="11" key="1">
    <citation type="journal article" date="2016" name="PLoS Negl. Trop. Dis.">
        <title>A Deep Insight into the Sialome of Rhodnius neglectus, a Vector of Chagas Disease.</title>
        <authorList>
            <person name="Santiago P.B."/>
            <person name="Assumpcao T.C."/>
            <person name="Araujo C.N."/>
            <person name="Bastos I.M."/>
            <person name="Neves D."/>
            <person name="Silva I.G."/>
            <person name="Charneau S."/>
            <person name="Queiroz R.M."/>
            <person name="Raiol T."/>
            <person name="Oliveira J.V."/>
            <person name="Sousa M.V."/>
            <person name="Calvo E."/>
            <person name="Ribeiro J.M."/>
            <person name="Santana J.M."/>
        </authorList>
    </citation>
    <scope>NUCLEOTIDE SEQUENCE</scope>
    <source>
        <tissue evidence="11">Salivary glands</tissue>
    </source>
</reference>
<dbReference type="AlphaFoldDB" id="A0A0P4VLT5"/>
<evidence type="ECO:0000256" key="7">
    <source>
        <dbReference type="ARBA" id="ARBA00022989"/>
    </source>
</evidence>
<dbReference type="PANTHER" id="PTHR43731:SF14">
    <property type="entry name" value="PRESENILIN-ASSOCIATED RHOMBOID-LIKE PROTEIN, MITOCHONDRIAL"/>
    <property type="match status" value="1"/>
</dbReference>
<comment type="catalytic activity">
    <reaction evidence="1">
        <text>Cleaves type-1 transmembrane domains using a catalytic dyad composed of serine and histidine that are contributed by different transmembrane domains.</text>
        <dbReference type="EC" id="3.4.21.105"/>
    </reaction>
</comment>
<dbReference type="GO" id="GO:0006465">
    <property type="term" value="P:signal peptide processing"/>
    <property type="evidence" value="ECO:0007669"/>
    <property type="project" value="TreeGrafter"/>
</dbReference>